<sequence>MTHHTLYFTLPCLCHDQKDFDLFLVFSSVLILLTVISSVPIFPCIIVRYIVQTASVNINL</sequence>
<dbReference type="AlphaFoldDB" id="A0A3B5PT64"/>
<reference evidence="2" key="3">
    <citation type="submission" date="2025-08" db="UniProtKB">
        <authorList>
            <consortium name="Ensembl"/>
        </authorList>
    </citation>
    <scope>IDENTIFICATION</scope>
    <source>
        <strain evidence="2">JP 163 A</strain>
    </source>
</reference>
<protein>
    <submittedName>
        <fullName evidence="2">Uncharacterized protein</fullName>
    </submittedName>
</protein>
<evidence type="ECO:0000313" key="2">
    <source>
        <dbReference type="Ensembl" id="ENSXMAP00000022110.1"/>
    </source>
</evidence>
<name>A0A3B5PT64_XIPMA</name>
<accession>A0A3B5PT64</accession>
<dbReference type="Ensembl" id="ENSXMAT00000029228.1">
    <property type="protein sequence ID" value="ENSXMAP00000022110.1"/>
    <property type="gene ID" value="ENSXMAG00000025553.1"/>
</dbReference>
<dbReference type="InParanoid" id="A0A3B5PT64"/>
<keyword evidence="3" id="KW-1185">Reference proteome</keyword>
<reference evidence="2" key="4">
    <citation type="submission" date="2025-09" db="UniProtKB">
        <authorList>
            <consortium name="Ensembl"/>
        </authorList>
    </citation>
    <scope>IDENTIFICATION</scope>
    <source>
        <strain evidence="2">JP 163 A</strain>
    </source>
</reference>
<dbReference type="Proteomes" id="UP000002852">
    <property type="component" value="Unassembled WGS sequence"/>
</dbReference>
<organism evidence="2 3">
    <name type="scientific">Xiphophorus maculatus</name>
    <name type="common">Southern platyfish</name>
    <name type="synonym">Platypoecilus maculatus</name>
    <dbReference type="NCBI Taxonomy" id="8083"/>
    <lineage>
        <taxon>Eukaryota</taxon>
        <taxon>Metazoa</taxon>
        <taxon>Chordata</taxon>
        <taxon>Craniata</taxon>
        <taxon>Vertebrata</taxon>
        <taxon>Euteleostomi</taxon>
        <taxon>Actinopterygii</taxon>
        <taxon>Neopterygii</taxon>
        <taxon>Teleostei</taxon>
        <taxon>Neoteleostei</taxon>
        <taxon>Acanthomorphata</taxon>
        <taxon>Ovalentaria</taxon>
        <taxon>Atherinomorphae</taxon>
        <taxon>Cyprinodontiformes</taxon>
        <taxon>Poeciliidae</taxon>
        <taxon>Poeciliinae</taxon>
        <taxon>Xiphophorus</taxon>
    </lineage>
</organism>
<feature type="transmembrane region" description="Helical" evidence="1">
    <location>
        <begin position="23"/>
        <end position="51"/>
    </location>
</feature>
<proteinExistence type="predicted"/>
<keyword evidence="1" id="KW-0812">Transmembrane</keyword>
<reference evidence="3" key="2">
    <citation type="journal article" date="2013" name="Nat. Genet.">
        <title>The genome of the platyfish, Xiphophorus maculatus, provides insights into evolutionary adaptation and several complex traits.</title>
        <authorList>
            <person name="Schartl M."/>
            <person name="Walter R.B."/>
            <person name="Shen Y."/>
            <person name="Garcia T."/>
            <person name="Catchen J."/>
            <person name="Amores A."/>
            <person name="Braasch I."/>
            <person name="Chalopin D."/>
            <person name="Volff J.N."/>
            <person name="Lesch K.P."/>
            <person name="Bisazza A."/>
            <person name="Minx P."/>
            <person name="Hillier L."/>
            <person name="Wilson R.K."/>
            <person name="Fuerstenberg S."/>
            <person name="Boore J."/>
            <person name="Searle S."/>
            <person name="Postlethwait J.H."/>
            <person name="Warren W.C."/>
        </authorList>
    </citation>
    <scope>NUCLEOTIDE SEQUENCE [LARGE SCALE GENOMIC DNA]</scope>
    <source>
        <strain evidence="3">JP 163 A</strain>
    </source>
</reference>
<keyword evidence="1" id="KW-1133">Transmembrane helix</keyword>
<evidence type="ECO:0000256" key="1">
    <source>
        <dbReference type="SAM" id="Phobius"/>
    </source>
</evidence>
<reference evidence="3" key="1">
    <citation type="submission" date="2012-01" db="EMBL/GenBank/DDBJ databases">
        <authorList>
            <person name="Walter R."/>
            <person name="Schartl M."/>
            <person name="Warren W."/>
        </authorList>
    </citation>
    <scope>NUCLEOTIDE SEQUENCE [LARGE SCALE GENOMIC DNA]</scope>
    <source>
        <strain evidence="3">JP 163 A</strain>
    </source>
</reference>
<evidence type="ECO:0000313" key="3">
    <source>
        <dbReference type="Proteomes" id="UP000002852"/>
    </source>
</evidence>
<keyword evidence="1" id="KW-0472">Membrane</keyword>